<keyword evidence="1" id="KW-0479">Metal-binding</keyword>
<sequence length="294" mass="31590">MKRKFAIIEAPSVLGLYSSGVENLPDALLAAGLADCLGARRVARVLSPPYNNRRDPGTLLLNGEGIADYSFNLANVVGDVINAGEFPVVIGGDCSILLGCLLAVKRRERHHGLLYLDGHADFYQPSAEPNGEVASMVLALATGRGPAILSNLENRGALVKDEDVVLFGNRDAEEVEQEGSQRVEDTSINIMDIEKIRTSPVDDCARLAVDHLSQVENGFWVHTDADVLNDAMMPAVDYRVPGGLSWDELVVTLNEIASSDKAIGINITIFNPNLDKDGTIADAFTHSLCKGLLP</sequence>
<protein>
    <submittedName>
        <fullName evidence="5">Arginase family protein</fullName>
    </submittedName>
</protein>
<evidence type="ECO:0000256" key="3">
    <source>
        <dbReference type="ARBA" id="ARBA00023211"/>
    </source>
</evidence>
<dbReference type="CDD" id="cd09999">
    <property type="entry name" value="Arginase-like_1"/>
    <property type="match status" value="1"/>
</dbReference>
<reference evidence="5 6" key="1">
    <citation type="submission" date="2020-06" db="EMBL/GenBank/DDBJ databases">
        <title>Genomic analysis of Salicibibacter sp. NKC5-3.</title>
        <authorList>
            <person name="Oh Y.J."/>
        </authorList>
    </citation>
    <scope>NUCLEOTIDE SEQUENCE [LARGE SCALE GENOMIC DNA]</scope>
    <source>
        <strain evidence="5 6">NKC5-3</strain>
    </source>
</reference>
<dbReference type="RefSeq" id="WP_200128083.1">
    <property type="nucleotide sequence ID" value="NZ_CP054705.1"/>
</dbReference>
<dbReference type="InterPro" id="IPR023696">
    <property type="entry name" value="Ureohydrolase_dom_sf"/>
</dbReference>
<dbReference type="PANTHER" id="PTHR43782:SF3">
    <property type="entry name" value="ARGINASE"/>
    <property type="match status" value="1"/>
</dbReference>
<evidence type="ECO:0000313" key="6">
    <source>
        <dbReference type="Proteomes" id="UP000595823"/>
    </source>
</evidence>
<accession>A0A7T6Z288</accession>
<dbReference type="Proteomes" id="UP000595823">
    <property type="component" value="Chromosome"/>
</dbReference>
<keyword evidence="6" id="KW-1185">Reference proteome</keyword>
<proteinExistence type="inferred from homology"/>
<dbReference type="GO" id="GO:0004053">
    <property type="term" value="F:arginase activity"/>
    <property type="evidence" value="ECO:0007669"/>
    <property type="project" value="TreeGrafter"/>
</dbReference>
<dbReference type="InterPro" id="IPR006035">
    <property type="entry name" value="Ureohydrolase"/>
</dbReference>
<dbReference type="Pfam" id="PF00491">
    <property type="entry name" value="Arginase"/>
    <property type="match status" value="1"/>
</dbReference>
<dbReference type="KEGG" id="scia:HUG15_07515"/>
<gene>
    <name evidence="5" type="ORF">HUG15_07515</name>
</gene>
<organism evidence="5 6">
    <name type="scientific">Salicibibacter cibarius</name>
    <dbReference type="NCBI Taxonomy" id="2743000"/>
    <lineage>
        <taxon>Bacteria</taxon>
        <taxon>Bacillati</taxon>
        <taxon>Bacillota</taxon>
        <taxon>Bacilli</taxon>
        <taxon>Bacillales</taxon>
        <taxon>Bacillaceae</taxon>
        <taxon>Salicibibacter</taxon>
    </lineage>
</organism>
<keyword evidence="2" id="KW-0378">Hydrolase</keyword>
<comment type="similarity">
    <text evidence="4">Belongs to the arginase family.</text>
</comment>
<evidence type="ECO:0000256" key="1">
    <source>
        <dbReference type="ARBA" id="ARBA00022723"/>
    </source>
</evidence>
<dbReference type="PRINTS" id="PR00116">
    <property type="entry name" value="ARGINASE"/>
</dbReference>
<evidence type="ECO:0000256" key="2">
    <source>
        <dbReference type="ARBA" id="ARBA00022801"/>
    </source>
</evidence>
<keyword evidence="3" id="KW-0464">Manganese</keyword>
<dbReference type="PROSITE" id="PS51409">
    <property type="entry name" value="ARGINASE_2"/>
    <property type="match status" value="1"/>
</dbReference>
<dbReference type="PANTHER" id="PTHR43782">
    <property type="entry name" value="ARGINASE"/>
    <property type="match status" value="1"/>
</dbReference>
<dbReference type="EMBL" id="CP054705">
    <property type="protein sequence ID" value="QQK75443.1"/>
    <property type="molecule type" value="Genomic_DNA"/>
</dbReference>
<dbReference type="GO" id="GO:0005737">
    <property type="term" value="C:cytoplasm"/>
    <property type="evidence" value="ECO:0007669"/>
    <property type="project" value="TreeGrafter"/>
</dbReference>
<dbReference type="AlphaFoldDB" id="A0A7T6Z288"/>
<evidence type="ECO:0000256" key="4">
    <source>
        <dbReference type="PROSITE-ProRule" id="PRU00742"/>
    </source>
</evidence>
<name>A0A7T6Z288_9BACI</name>
<dbReference type="Gene3D" id="3.40.800.10">
    <property type="entry name" value="Ureohydrolase domain"/>
    <property type="match status" value="1"/>
</dbReference>
<dbReference type="SUPFAM" id="SSF52768">
    <property type="entry name" value="Arginase/deacetylase"/>
    <property type="match status" value="1"/>
</dbReference>
<dbReference type="GO" id="GO:0030145">
    <property type="term" value="F:manganese ion binding"/>
    <property type="evidence" value="ECO:0007669"/>
    <property type="project" value="TreeGrafter"/>
</dbReference>
<evidence type="ECO:0000313" key="5">
    <source>
        <dbReference type="EMBL" id="QQK75443.1"/>
    </source>
</evidence>